<dbReference type="PRINTS" id="PR00722">
    <property type="entry name" value="CHYMOTRYPSIN"/>
</dbReference>
<dbReference type="PANTHER" id="PTHR24256">
    <property type="entry name" value="TRYPTASE-RELATED"/>
    <property type="match status" value="1"/>
</dbReference>
<gene>
    <name evidence="5" type="primary">DERF3</name>
    <name evidence="5" type="ORF">GWK47_042790</name>
</gene>
<dbReference type="InterPro" id="IPR001254">
    <property type="entry name" value="Trypsin_dom"/>
</dbReference>
<organism evidence="5 6">
    <name type="scientific">Chionoecetes opilio</name>
    <name type="common">Atlantic snow crab</name>
    <name type="synonym">Cancer opilio</name>
    <dbReference type="NCBI Taxonomy" id="41210"/>
    <lineage>
        <taxon>Eukaryota</taxon>
        <taxon>Metazoa</taxon>
        <taxon>Ecdysozoa</taxon>
        <taxon>Arthropoda</taxon>
        <taxon>Crustacea</taxon>
        <taxon>Multicrustacea</taxon>
        <taxon>Malacostraca</taxon>
        <taxon>Eumalacostraca</taxon>
        <taxon>Eucarida</taxon>
        <taxon>Decapoda</taxon>
        <taxon>Pleocyemata</taxon>
        <taxon>Brachyura</taxon>
        <taxon>Eubrachyura</taxon>
        <taxon>Majoidea</taxon>
        <taxon>Majidae</taxon>
        <taxon>Chionoecetes</taxon>
    </lineage>
</organism>
<dbReference type="PROSITE" id="PS50240">
    <property type="entry name" value="TRYPSIN_DOM"/>
    <property type="match status" value="1"/>
</dbReference>
<dbReference type="InterPro" id="IPR001314">
    <property type="entry name" value="Peptidase_S1A"/>
</dbReference>
<dbReference type="SUPFAM" id="SSF50494">
    <property type="entry name" value="Trypsin-like serine proteases"/>
    <property type="match status" value="1"/>
</dbReference>
<dbReference type="OrthoDB" id="6345791at2759"/>
<sequence>MENLRLVLSLLALAALGAASPFSRIVGGIHTKEGDYPEMVEVYSDPLIGGRSHLCGGVIMNDNHILTTATCVKGHNTGSLYVMAAGISLVDETDYQEHKSVNEVIVHPGFDPVTKGDDLAILRISHNFVFVSGLISPAILPMAGTPEPTTGTPLTAVGWGKDGVDGLIQEHQKAVNLTYLNREECSEVFGTFVQPNEGCLEGDEAEGVCMGDEGGVVEDKDGVTIAIVSWHISCDAFPGVVTLLAPYHEWITSHFDS</sequence>
<feature type="chain" id="PRO_5035253826" evidence="3">
    <location>
        <begin position="20"/>
        <end position="257"/>
    </location>
</feature>
<dbReference type="InterPro" id="IPR043504">
    <property type="entry name" value="Peptidase_S1_PA_chymotrypsin"/>
</dbReference>
<feature type="domain" description="Peptidase S1" evidence="4">
    <location>
        <begin position="25"/>
        <end position="256"/>
    </location>
</feature>
<dbReference type="FunFam" id="2.40.10.10:FF:000068">
    <property type="entry name" value="transmembrane protease serine 2"/>
    <property type="match status" value="1"/>
</dbReference>
<accession>A0A8J4YGX4</accession>
<dbReference type="Pfam" id="PF00089">
    <property type="entry name" value="Trypsin"/>
    <property type="match status" value="1"/>
</dbReference>
<keyword evidence="6" id="KW-1185">Reference proteome</keyword>
<evidence type="ECO:0000313" key="5">
    <source>
        <dbReference type="EMBL" id="KAG0723396.1"/>
    </source>
</evidence>
<dbReference type="EMBL" id="JACEEZ010008326">
    <property type="protein sequence ID" value="KAG0723396.1"/>
    <property type="molecule type" value="Genomic_DNA"/>
</dbReference>
<comment type="similarity">
    <text evidence="2">Belongs to the peptidase S1 family. CLIP subfamily.</text>
</comment>
<evidence type="ECO:0000256" key="3">
    <source>
        <dbReference type="SAM" id="SignalP"/>
    </source>
</evidence>
<dbReference type="CDD" id="cd00190">
    <property type="entry name" value="Tryp_SPc"/>
    <property type="match status" value="1"/>
</dbReference>
<protein>
    <submittedName>
        <fullName evidence="5">Mite allergen Der f 3</fullName>
    </submittedName>
</protein>
<reference evidence="5" key="1">
    <citation type="submission" date="2020-07" db="EMBL/GenBank/DDBJ databases">
        <title>The High-quality genome of the commercially important snow crab, Chionoecetes opilio.</title>
        <authorList>
            <person name="Jeong J.-H."/>
            <person name="Ryu S."/>
        </authorList>
    </citation>
    <scope>NUCLEOTIDE SEQUENCE</scope>
    <source>
        <strain evidence="5">MADBK_172401_WGS</strain>
        <tissue evidence="5">Digestive gland</tissue>
    </source>
</reference>
<evidence type="ECO:0000259" key="4">
    <source>
        <dbReference type="PROSITE" id="PS50240"/>
    </source>
</evidence>
<dbReference type="Proteomes" id="UP000770661">
    <property type="component" value="Unassembled WGS sequence"/>
</dbReference>
<keyword evidence="1" id="KW-1015">Disulfide bond</keyword>
<comment type="caution">
    <text evidence="5">The sequence shown here is derived from an EMBL/GenBank/DDBJ whole genome shotgun (WGS) entry which is preliminary data.</text>
</comment>
<dbReference type="AlphaFoldDB" id="A0A8J4YGX4"/>
<evidence type="ECO:0000256" key="2">
    <source>
        <dbReference type="ARBA" id="ARBA00024195"/>
    </source>
</evidence>
<evidence type="ECO:0000313" key="6">
    <source>
        <dbReference type="Proteomes" id="UP000770661"/>
    </source>
</evidence>
<keyword evidence="3" id="KW-0732">Signal</keyword>
<dbReference type="Gene3D" id="2.40.10.10">
    <property type="entry name" value="Trypsin-like serine proteases"/>
    <property type="match status" value="1"/>
</dbReference>
<dbReference type="GO" id="GO:0006508">
    <property type="term" value="P:proteolysis"/>
    <property type="evidence" value="ECO:0007669"/>
    <property type="project" value="InterPro"/>
</dbReference>
<dbReference type="InterPro" id="IPR009003">
    <property type="entry name" value="Peptidase_S1_PA"/>
</dbReference>
<name>A0A8J4YGX4_CHIOP</name>
<feature type="signal peptide" evidence="3">
    <location>
        <begin position="1"/>
        <end position="19"/>
    </location>
</feature>
<proteinExistence type="inferred from homology"/>
<dbReference type="GO" id="GO:0004252">
    <property type="term" value="F:serine-type endopeptidase activity"/>
    <property type="evidence" value="ECO:0007669"/>
    <property type="project" value="InterPro"/>
</dbReference>
<evidence type="ECO:0000256" key="1">
    <source>
        <dbReference type="ARBA" id="ARBA00023157"/>
    </source>
</evidence>
<dbReference type="InterPro" id="IPR051487">
    <property type="entry name" value="Ser/Thr_Proteases_Immune/Dev"/>
</dbReference>
<dbReference type="SMART" id="SM00020">
    <property type="entry name" value="Tryp_SPc"/>
    <property type="match status" value="1"/>
</dbReference>